<dbReference type="AlphaFoldDB" id="W7C3F1"/>
<dbReference type="OrthoDB" id="2902278at2"/>
<dbReference type="EMBL" id="AODE01000018">
    <property type="protein sequence ID" value="EUJ30191.1"/>
    <property type="molecule type" value="Genomic_DNA"/>
</dbReference>
<name>W7C3F1_9LIST</name>
<dbReference type="STRING" id="1265820.PCORN_08802"/>
<gene>
    <name evidence="2" type="ORF">PCORN_08802</name>
</gene>
<comment type="caution">
    <text evidence="2">The sequence shown here is derived from an EMBL/GenBank/DDBJ whole genome shotgun (WGS) entry which is preliminary data.</text>
</comment>
<sequence>MVFNDFNTIFICLLVFQCGLLIFCLVKKAEINKTIGLFITAVSVSFLAIATLLMFASGGIIDEYNLVGNNIDFPMYIGILLLTIVNLIVGSPSVKKQKSVQAETKL</sequence>
<keyword evidence="1" id="KW-1133">Transmembrane helix</keyword>
<keyword evidence="3" id="KW-1185">Reference proteome</keyword>
<organism evidence="2 3">
    <name type="scientific">Listeria cornellensis FSL F6-0969</name>
    <dbReference type="NCBI Taxonomy" id="1265820"/>
    <lineage>
        <taxon>Bacteria</taxon>
        <taxon>Bacillati</taxon>
        <taxon>Bacillota</taxon>
        <taxon>Bacilli</taxon>
        <taxon>Bacillales</taxon>
        <taxon>Listeriaceae</taxon>
        <taxon>Listeria</taxon>
    </lineage>
</organism>
<dbReference type="PATRIC" id="fig|1265820.5.peg.1719"/>
<evidence type="ECO:0000313" key="2">
    <source>
        <dbReference type="EMBL" id="EUJ30191.1"/>
    </source>
</evidence>
<proteinExistence type="predicted"/>
<feature type="transmembrane region" description="Helical" evidence="1">
    <location>
        <begin position="73"/>
        <end position="89"/>
    </location>
</feature>
<keyword evidence="1" id="KW-0812">Transmembrane</keyword>
<evidence type="ECO:0000256" key="1">
    <source>
        <dbReference type="SAM" id="Phobius"/>
    </source>
</evidence>
<accession>W7C3F1</accession>
<keyword evidence="1" id="KW-0472">Membrane</keyword>
<reference evidence="2 3" key="1">
    <citation type="journal article" date="2014" name="Int. J. Syst. Evol. Microbiol.">
        <title>Listeria floridensis sp. nov., Listeria aquatica sp. nov., Listeria cornellensis sp. nov., Listeria riparia sp. nov. and Listeria grandensis sp. nov., from agricultural and natural environments.</title>
        <authorList>
            <person name="den Bakker H.C."/>
            <person name="Warchocki S."/>
            <person name="Wright E.M."/>
            <person name="Allred A.F."/>
            <person name="Ahlstrom C."/>
            <person name="Manuel C.S."/>
            <person name="Stasiewicz M.J."/>
            <person name="Burrell A."/>
            <person name="Roof S."/>
            <person name="Strawn L."/>
            <person name="Fortes E.D."/>
            <person name="Nightingale K.K."/>
            <person name="Kephart D."/>
            <person name="Wiedmann M."/>
        </authorList>
    </citation>
    <scope>NUCLEOTIDE SEQUENCE [LARGE SCALE GENOMIC DNA]</scope>
    <source>
        <strain evidence="3">FSL F6-969</strain>
    </source>
</reference>
<evidence type="ECO:0000313" key="3">
    <source>
        <dbReference type="Proteomes" id="UP000019254"/>
    </source>
</evidence>
<dbReference type="RefSeq" id="WP_036079074.1">
    <property type="nucleotide sequence ID" value="NZ_AODE01000018.1"/>
</dbReference>
<dbReference type="Proteomes" id="UP000019254">
    <property type="component" value="Unassembled WGS sequence"/>
</dbReference>
<feature type="transmembrane region" description="Helical" evidence="1">
    <location>
        <begin position="6"/>
        <end position="26"/>
    </location>
</feature>
<feature type="transmembrane region" description="Helical" evidence="1">
    <location>
        <begin position="38"/>
        <end position="61"/>
    </location>
</feature>
<protein>
    <submittedName>
        <fullName evidence="2">Uncharacterized protein</fullName>
    </submittedName>
</protein>